<feature type="domain" description="HAMP" evidence="13">
    <location>
        <begin position="239"/>
        <end position="291"/>
    </location>
</feature>
<evidence type="ECO:0000256" key="9">
    <source>
        <dbReference type="ARBA" id="ARBA00023012"/>
    </source>
</evidence>
<dbReference type="InterPro" id="IPR005467">
    <property type="entry name" value="His_kinase_dom"/>
</dbReference>
<dbReference type="Gene3D" id="6.10.340.10">
    <property type="match status" value="1"/>
</dbReference>
<dbReference type="InterPro" id="IPR003661">
    <property type="entry name" value="HisK_dim/P_dom"/>
</dbReference>
<dbReference type="Gene3D" id="3.30.565.10">
    <property type="entry name" value="Histidine kinase-like ATPase, C-terminal domain"/>
    <property type="match status" value="1"/>
</dbReference>
<evidence type="ECO:0000256" key="2">
    <source>
        <dbReference type="ARBA" id="ARBA00004236"/>
    </source>
</evidence>
<dbReference type="SMART" id="SM00304">
    <property type="entry name" value="HAMP"/>
    <property type="match status" value="1"/>
</dbReference>
<feature type="transmembrane region" description="Helical" evidence="11">
    <location>
        <begin position="21"/>
        <end position="44"/>
    </location>
</feature>
<dbReference type="Pfam" id="PF05227">
    <property type="entry name" value="CHASE3"/>
    <property type="match status" value="1"/>
</dbReference>
<evidence type="ECO:0000313" key="14">
    <source>
        <dbReference type="EMBL" id="GAA1872983.1"/>
    </source>
</evidence>
<evidence type="ECO:0000259" key="13">
    <source>
        <dbReference type="PROSITE" id="PS50885"/>
    </source>
</evidence>
<evidence type="ECO:0000256" key="6">
    <source>
        <dbReference type="ARBA" id="ARBA00022692"/>
    </source>
</evidence>
<evidence type="ECO:0000256" key="4">
    <source>
        <dbReference type="ARBA" id="ARBA00022553"/>
    </source>
</evidence>
<protein>
    <recommendedName>
        <fullName evidence="3">histidine kinase</fullName>
        <ecNumber evidence="3">2.7.13.3</ecNumber>
    </recommendedName>
</protein>
<comment type="subcellular location">
    <subcellularLocation>
        <location evidence="2">Cell membrane</location>
    </subcellularLocation>
</comment>
<dbReference type="InterPro" id="IPR052162">
    <property type="entry name" value="Sensor_kinase/Photoreceptor"/>
</dbReference>
<evidence type="ECO:0000256" key="7">
    <source>
        <dbReference type="ARBA" id="ARBA00022777"/>
    </source>
</evidence>
<evidence type="ECO:0000256" key="3">
    <source>
        <dbReference type="ARBA" id="ARBA00012438"/>
    </source>
</evidence>
<sequence length="560" mass="61534">MTFLPEPWERPLAQVSMRRRLARLQGSVAAAIVVALTVALLAWVQAARATSLVDGAYFGALRAGADARIALVDAEPAVRTYLETCRPEVLTPFHRATRTPEALALPADERILGDRPEIAQARARALAAIENWLDEYARPAIAAADAARDEAGVDGGGVEDEGAWSECIADAQRAAPPLARGNIAEVRAALEEYLGLVFEARSETVAERRGWDMVLVGAIVTLALVVVLLGSLMWIALERWVIRPVGALTTSVRAVAQGSIESRIKPVGAGEITSLALNVEAMRVELLHQMEDMRLAQQEVENTHVLLRDQARELERSNRDLEHFAYVASHDLQEPLRKVAGFTQMLQQRYGDQLDDKAHQYIEFAVDGAKRMQELIKDLLSFSRVGRSGEEHAPVDLEAVLSDVEADLATTIFETGATITHDPLPTVRGEPRLLHQVMANLLSNALKFREPERETRIHLEVRSMRTAWEISVVDNGIGIEPQYADRVFVIFQRLHPRGQYSGTGIGLALVKRIVEHHGGHVWIEQTEGGGTTVRFTLARSVTSGGARRTSTERAQSTTLG</sequence>
<keyword evidence="11" id="KW-0472">Membrane</keyword>
<accession>A0ABP4ZUT8</accession>
<dbReference type="InterPro" id="IPR003660">
    <property type="entry name" value="HAMP_dom"/>
</dbReference>
<gene>
    <name evidence="14" type="ORF">GCM10009751_35510</name>
</gene>
<keyword evidence="9" id="KW-0902">Two-component regulatory system</keyword>
<dbReference type="SMART" id="SM00387">
    <property type="entry name" value="HATPase_c"/>
    <property type="match status" value="1"/>
</dbReference>
<keyword evidence="7" id="KW-0418">Kinase</keyword>
<comment type="caution">
    <text evidence="14">The sequence shown here is derived from an EMBL/GenBank/DDBJ whole genome shotgun (WGS) entry which is preliminary data.</text>
</comment>
<proteinExistence type="predicted"/>
<dbReference type="InterPro" id="IPR003594">
    <property type="entry name" value="HATPase_dom"/>
</dbReference>
<dbReference type="EC" id="2.7.13.3" evidence="3"/>
<evidence type="ECO:0000256" key="11">
    <source>
        <dbReference type="SAM" id="Phobius"/>
    </source>
</evidence>
<dbReference type="SUPFAM" id="SSF47384">
    <property type="entry name" value="Homodimeric domain of signal transducing histidine kinase"/>
    <property type="match status" value="1"/>
</dbReference>
<keyword evidence="15" id="KW-1185">Reference proteome</keyword>
<dbReference type="PROSITE" id="PS50885">
    <property type="entry name" value="HAMP"/>
    <property type="match status" value="1"/>
</dbReference>
<feature type="region of interest" description="Disordered" evidence="10">
    <location>
        <begin position="541"/>
        <end position="560"/>
    </location>
</feature>
<evidence type="ECO:0000259" key="12">
    <source>
        <dbReference type="PROSITE" id="PS50109"/>
    </source>
</evidence>
<dbReference type="CDD" id="cd06225">
    <property type="entry name" value="HAMP"/>
    <property type="match status" value="1"/>
</dbReference>
<evidence type="ECO:0000256" key="10">
    <source>
        <dbReference type="SAM" id="MobiDB-lite"/>
    </source>
</evidence>
<evidence type="ECO:0000256" key="1">
    <source>
        <dbReference type="ARBA" id="ARBA00000085"/>
    </source>
</evidence>
<evidence type="ECO:0000313" key="15">
    <source>
        <dbReference type="Proteomes" id="UP001501094"/>
    </source>
</evidence>
<dbReference type="Gene3D" id="1.10.287.130">
    <property type="match status" value="1"/>
</dbReference>
<reference evidence="15" key="1">
    <citation type="journal article" date="2019" name="Int. J. Syst. Evol. Microbiol.">
        <title>The Global Catalogue of Microorganisms (GCM) 10K type strain sequencing project: providing services to taxonomists for standard genome sequencing and annotation.</title>
        <authorList>
            <consortium name="The Broad Institute Genomics Platform"/>
            <consortium name="The Broad Institute Genome Sequencing Center for Infectious Disease"/>
            <person name="Wu L."/>
            <person name="Ma J."/>
        </authorList>
    </citation>
    <scope>NUCLEOTIDE SEQUENCE [LARGE SCALE GENOMIC DNA]</scope>
    <source>
        <strain evidence="15">JCM 14326</strain>
    </source>
</reference>
<dbReference type="Pfam" id="PF02518">
    <property type="entry name" value="HATPase_c"/>
    <property type="match status" value="1"/>
</dbReference>
<dbReference type="PROSITE" id="PS50109">
    <property type="entry name" value="HIS_KIN"/>
    <property type="match status" value="1"/>
</dbReference>
<dbReference type="SUPFAM" id="SSF55874">
    <property type="entry name" value="ATPase domain of HSP90 chaperone/DNA topoisomerase II/histidine kinase"/>
    <property type="match status" value="1"/>
</dbReference>
<dbReference type="Pfam" id="PF00672">
    <property type="entry name" value="HAMP"/>
    <property type="match status" value="1"/>
</dbReference>
<dbReference type="PRINTS" id="PR00344">
    <property type="entry name" value="BCTRLSENSOR"/>
</dbReference>
<keyword evidence="4" id="KW-0597">Phosphoprotein</keyword>
<dbReference type="InterPro" id="IPR004358">
    <property type="entry name" value="Sig_transdc_His_kin-like_C"/>
</dbReference>
<feature type="domain" description="Histidine kinase" evidence="12">
    <location>
        <begin position="327"/>
        <end position="541"/>
    </location>
</feature>
<dbReference type="EMBL" id="BAAANL010000008">
    <property type="protein sequence ID" value="GAA1872983.1"/>
    <property type="molecule type" value="Genomic_DNA"/>
</dbReference>
<dbReference type="Proteomes" id="UP001501094">
    <property type="component" value="Unassembled WGS sequence"/>
</dbReference>
<name>A0ABP4ZUT8_9MICO</name>
<dbReference type="SMART" id="SM00388">
    <property type="entry name" value="HisKA"/>
    <property type="match status" value="1"/>
</dbReference>
<dbReference type="CDD" id="cd00082">
    <property type="entry name" value="HisKA"/>
    <property type="match status" value="1"/>
</dbReference>
<evidence type="ECO:0000256" key="8">
    <source>
        <dbReference type="ARBA" id="ARBA00022989"/>
    </source>
</evidence>
<feature type="transmembrane region" description="Helical" evidence="11">
    <location>
        <begin position="213"/>
        <end position="237"/>
    </location>
</feature>
<dbReference type="SUPFAM" id="SSF158472">
    <property type="entry name" value="HAMP domain-like"/>
    <property type="match status" value="1"/>
</dbReference>
<keyword evidence="5" id="KW-0808">Transferase</keyword>
<dbReference type="PANTHER" id="PTHR43304:SF1">
    <property type="entry name" value="PAC DOMAIN-CONTAINING PROTEIN"/>
    <property type="match status" value="1"/>
</dbReference>
<organism evidence="14 15">
    <name type="scientific">Myceligenerans crystallogenes</name>
    <dbReference type="NCBI Taxonomy" id="316335"/>
    <lineage>
        <taxon>Bacteria</taxon>
        <taxon>Bacillati</taxon>
        <taxon>Actinomycetota</taxon>
        <taxon>Actinomycetes</taxon>
        <taxon>Micrococcales</taxon>
        <taxon>Promicromonosporaceae</taxon>
        <taxon>Myceligenerans</taxon>
    </lineage>
</organism>
<dbReference type="RefSeq" id="WP_344105551.1">
    <property type="nucleotide sequence ID" value="NZ_BAAANL010000008.1"/>
</dbReference>
<keyword evidence="8 11" id="KW-1133">Transmembrane helix</keyword>
<dbReference type="InterPro" id="IPR007891">
    <property type="entry name" value="CHASE3"/>
</dbReference>
<comment type="catalytic activity">
    <reaction evidence="1">
        <text>ATP + protein L-histidine = ADP + protein N-phospho-L-histidine.</text>
        <dbReference type="EC" id="2.7.13.3"/>
    </reaction>
</comment>
<dbReference type="InterPro" id="IPR036097">
    <property type="entry name" value="HisK_dim/P_sf"/>
</dbReference>
<keyword evidence="6 11" id="KW-0812">Transmembrane</keyword>
<evidence type="ECO:0000256" key="5">
    <source>
        <dbReference type="ARBA" id="ARBA00022679"/>
    </source>
</evidence>
<dbReference type="InterPro" id="IPR036890">
    <property type="entry name" value="HATPase_C_sf"/>
</dbReference>
<dbReference type="Pfam" id="PF00512">
    <property type="entry name" value="HisKA"/>
    <property type="match status" value="1"/>
</dbReference>
<dbReference type="PANTHER" id="PTHR43304">
    <property type="entry name" value="PHYTOCHROME-LIKE PROTEIN CPH1"/>
    <property type="match status" value="1"/>
</dbReference>